<feature type="domain" description="Periplasmic binding protein" evidence="5">
    <location>
        <begin position="34"/>
        <end position="313"/>
    </location>
</feature>
<dbReference type="Pfam" id="PF13407">
    <property type="entry name" value="Peripla_BP_4"/>
    <property type="match status" value="1"/>
</dbReference>
<dbReference type="eggNOG" id="COG4213">
    <property type="taxonomic scope" value="Bacteria"/>
</dbReference>
<organism evidence="6 7">
    <name type="scientific">Sphaerochaeta pleomorpha (strain ATCC BAA-1885 / DSM 22778 / Grapes)</name>
    <dbReference type="NCBI Taxonomy" id="158190"/>
    <lineage>
        <taxon>Bacteria</taxon>
        <taxon>Pseudomonadati</taxon>
        <taxon>Spirochaetota</taxon>
        <taxon>Spirochaetia</taxon>
        <taxon>Spirochaetales</taxon>
        <taxon>Sphaerochaetaceae</taxon>
        <taxon>Sphaerochaeta</taxon>
    </lineage>
</organism>
<dbReference type="InterPro" id="IPR028082">
    <property type="entry name" value="Peripla_BP_I"/>
</dbReference>
<dbReference type="PANTHER" id="PTHR30036">
    <property type="entry name" value="D-XYLOSE-BINDING PERIPLASMIC PROTEIN"/>
    <property type="match status" value="1"/>
</dbReference>
<evidence type="ECO:0000313" key="7">
    <source>
        <dbReference type="Proteomes" id="UP000005632"/>
    </source>
</evidence>
<dbReference type="GO" id="GO:0030288">
    <property type="term" value="C:outer membrane-bounded periplasmic space"/>
    <property type="evidence" value="ECO:0007669"/>
    <property type="project" value="TreeGrafter"/>
</dbReference>
<dbReference type="SUPFAM" id="SSF53822">
    <property type="entry name" value="Periplasmic binding protein-like I"/>
    <property type="match status" value="1"/>
</dbReference>
<evidence type="ECO:0000256" key="3">
    <source>
        <dbReference type="ARBA" id="ARBA00022729"/>
    </source>
</evidence>
<dbReference type="CDD" id="cd19994">
    <property type="entry name" value="PBP1_ChvE"/>
    <property type="match status" value="1"/>
</dbReference>
<comment type="subcellular location">
    <subcellularLocation>
        <location evidence="1">Cell envelope</location>
    </subcellularLocation>
</comment>
<gene>
    <name evidence="6" type="ordered locus">SpiGrapes_3061</name>
</gene>
<reference evidence="6 7" key="1">
    <citation type="submission" date="2011-11" db="EMBL/GenBank/DDBJ databases">
        <title>Complete sequence of Spirochaeta sp. grapes.</title>
        <authorList>
            <consortium name="US DOE Joint Genome Institute"/>
            <person name="Lucas S."/>
            <person name="Han J."/>
            <person name="Lapidus A."/>
            <person name="Cheng J.-F."/>
            <person name="Goodwin L."/>
            <person name="Pitluck S."/>
            <person name="Peters L."/>
            <person name="Ovchinnikova G."/>
            <person name="Munk A.C."/>
            <person name="Detter J.C."/>
            <person name="Han C."/>
            <person name="Tapia R."/>
            <person name="Land M."/>
            <person name="Hauser L."/>
            <person name="Kyrpides N."/>
            <person name="Ivanova N."/>
            <person name="Pagani I."/>
            <person name="Ritalahtilisa K."/>
            <person name="Loeffler F."/>
            <person name="Woyke T."/>
        </authorList>
    </citation>
    <scope>NUCLEOTIDE SEQUENCE [LARGE SCALE GENOMIC DNA]</scope>
    <source>
        <strain evidence="7">ATCC BAA-1885 / DSM 22778 / Grapes</strain>
    </source>
</reference>
<dbReference type="RefSeq" id="WP_014271647.1">
    <property type="nucleotide sequence ID" value="NC_016633.1"/>
</dbReference>
<dbReference type="AlphaFoldDB" id="G8QYG1"/>
<evidence type="ECO:0000256" key="2">
    <source>
        <dbReference type="ARBA" id="ARBA00007639"/>
    </source>
</evidence>
<comment type="similarity">
    <text evidence="2">Belongs to the bacterial solute-binding protein 2 family.</text>
</comment>
<dbReference type="InterPro" id="IPR025997">
    <property type="entry name" value="SBP_2_dom"/>
</dbReference>
<dbReference type="HOGENOM" id="CLU_037628_13_1_12"/>
<feature type="signal peptide" evidence="4">
    <location>
        <begin position="1"/>
        <end position="20"/>
    </location>
</feature>
<evidence type="ECO:0000256" key="4">
    <source>
        <dbReference type="SAM" id="SignalP"/>
    </source>
</evidence>
<dbReference type="Gene3D" id="3.40.50.2300">
    <property type="match status" value="2"/>
</dbReference>
<name>G8QYG1_SPHPG</name>
<accession>G8QYG1</accession>
<dbReference type="PANTHER" id="PTHR30036:SF1">
    <property type="entry name" value="D-XYLOSE-BINDING PERIPLASMIC PROTEIN"/>
    <property type="match status" value="1"/>
</dbReference>
<proteinExistence type="inferred from homology"/>
<dbReference type="Proteomes" id="UP000005632">
    <property type="component" value="Chromosome"/>
</dbReference>
<feature type="chain" id="PRO_5003515242" evidence="4">
    <location>
        <begin position="21"/>
        <end position="361"/>
    </location>
</feature>
<dbReference type="OrthoDB" id="9769193at2"/>
<keyword evidence="7" id="KW-1185">Reference proteome</keyword>
<dbReference type="STRING" id="158190.SpiGrapes_3061"/>
<evidence type="ECO:0000256" key="1">
    <source>
        <dbReference type="ARBA" id="ARBA00004196"/>
    </source>
</evidence>
<dbReference type="InterPro" id="IPR050555">
    <property type="entry name" value="Bact_Solute-Bind_Prot2"/>
</dbReference>
<evidence type="ECO:0000259" key="5">
    <source>
        <dbReference type="Pfam" id="PF13407"/>
    </source>
</evidence>
<evidence type="ECO:0000313" key="6">
    <source>
        <dbReference type="EMBL" id="AEV30808.1"/>
    </source>
</evidence>
<keyword evidence="3 4" id="KW-0732">Signal</keyword>
<sequence length="361" mass="39615">MKKIGMLLLVLALVMTGVWANGSKESAASGKMTVGVCMPTQSSERWINDAANMKKQLEALGYTVDVQFAEDDVQAQVSQIENLVAKQVNCLVVAAVDSSALVNALAQAKEAGIPVIAYDRLLMDTDAVSYYATFDNKGVGTKIAQYIEETKKLKTAKAEGRSYTFELFMGSPDDNNALFLYNGVMEVLQPYLDNGVLVCKSGRTSFKETCILRWSQETAQQWAENYLSAFYANEKLDIACTAFDGFAYGLRSALEGAGYTLGQDWPLVTGQDAELMATKNIITGYQTMSIYKDTRLLAQKCTSMVEAVLKGAKPEINDTTQYNNNKLVVPSYLCQPVAVDKSNYKAIIVDGGYYTEDQLKI</sequence>
<dbReference type="GO" id="GO:0030246">
    <property type="term" value="F:carbohydrate binding"/>
    <property type="evidence" value="ECO:0007669"/>
    <property type="project" value="TreeGrafter"/>
</dbReference>
<dbReference type="KEGG" id="sgp:SpiGrapes_3061"/>
<protein>
    <submittedName>
        <fullName evidence="6">ABC-type xylose transport system, periplasmic component</fullName>
    </submittedName>
</protein>
<dbReference type="EMBL" id="CP003155">
    <property type="protein sequence ID" value="AEV30808.1"/>
    <property type="molecule type" value="Genomic_DNA"/>
</dbReference>